<accession>A0ABR2HFK2</accession>
<evidence type="ECO:0000313" key="5">
    <source>
        <dbReference type="Proteomes" id="UP001470230"/>
    </source>
</evidence>
<proteinExistence type="predicted"/>
<sequence length="220" mass="25443">MNIRKNNDSLLDEALKKIDFESAINTHVGFERSDDPPQNVVLKIKKVFGPKRTPNQSNPPFPYEKNIFSLERKEIQKWQVDRGEKLLQYLNKELNQIDEIVQANSSAISNSSKFDQRRHFYYLALLSIFNLPQDVALKKLETLIAIKKFLLNRYLCEENIEMATPDKACVIRGCPHLAIHGSDYCAWHILNDSRQQLFVKCNICGWPRLGPCLQCNGHND</sequence>
<keyword evidence="5" id="KW-1185">Reference proteome</keyword>
<evidence type="ECO:0000259" key="3">
    <source>
        <dbReference type="Pfam" id="PF13891"/>
    </source>
</evidence>
<gene>
    <name evidence="4" type="ORF">M9Y10_020223</name>
</gene>
<feature type="domain" description="KANL2-like probable zinc-finger" evidence="3">
    <location>
        <begin position="170"/>
        <end position="204"/>
    </location>
</feature>
<dbReference type="Pfam" id="PF13891">
    <property type="entry name" value="zf-C3HC3H_KANSL2"/>
    <property type="match status" value="1"/>
</dbReference>
<reference evidence="4 5" key="1">
    <citation type="submission" date="2024-04" db="EMBL/GenBank/DDBJ databases">
        <title>Tritrichomonas musculus Genome.</title>
        <authorList>
            <person name="Alves-Ferreira E."/>
            <person name="Grigg M."/>
            <person name="Lorenzi H."/>
            <person name="Galac M."/>
        </authorList>
    </citation>
    <scope>NUCLEOTIDE SEQUENCE [LARGE SCALE GENOMIC DNA]</scope>
    <source>
        <strain evidence="4 5">EAF2021</strain>
    </source>
</reference>
<comment type="subcellular location">
    <subcellularLocation>
        <location evidence="1">Nucleus</location>
    </subcellularLocation>
</comment>
<dbReference type="InterPro" id="IPR025927">
    <property type="entry name" value="Znf_KANL2-like"/>
</dbReference>
<organism evidence="4 5">
    <name type="scientific">Tritrichomonas musculus</name>
    <dbReference type="NCBI Taxonomy" id="1915356"/>
    <lineage>
        <taxon>Eukaryota</taxon>
        <taxon>Metamonada</taxon>
        <taxon>Parabasalia</taxon>
        <taxon>Tritrichomonadida</taxon>
        <taxon>Tritrichomonadidae</taxon>
        <taxon>Tritrichomonas</taxon>
    </lineage>
</organism>
<dbReference type="Proteomes" id="UP001470230">
    <property type="component" value="Unassembled WGS sequence"/>
</dbReference>
<keyword evidence="2" id="KW-0539">Nucleus</keyword>
<evidence type="ECO:0000256" key="1">
    <source>
        <dbReference type="ARBA" id="ARBA00004123"/>
    </source>
</evidence>
<name>A0ABR2HFK2_9EUKA</name>
<comment type="caution">
    <text evidence="4">The sequence shown here is derived from an EMBL/GenBank/DDBJ whole genome shotgun (WGS) entry which is preliminary data.</text>
</comment>
<protein>
    <recommendedName>
        <fullName evidence="3">KANL2-like probable zinc-finger domain-containing protein</fullName>
    </recommendedName>
</protein>
<evidence type="ECO:0000313" key="4">
    <source>
        <dbReference type="EMBL" id="KAK8846217.1"/>
    </source>
</evidence>
<dbReference type="EMBL" id="JAPFFF010000029">
    <property type="protein sequence ID" value="KAK8846217.1"/>
    <property type="molecule type" value="Genomic_DNA"/>
</dbReference>
<evidence type="ECO:0000256" key="2">
    <source>
        <dbReference type="ARBA" id="ARBA00023242"/>
    </source>
</evidence>